<dbReference type="EMBL" id="HBUF01009562">
    <property type="protein sequence ID" value="CAG6607938.1"/>
    <property type="molecule type" value="Transcribed_RNA"/>
</dbReference>
<keyword evidence="1" id="KW-0472">Membrane</keyword>
<evidence type="ECO:0000313" key="2">
    <source>
        <dbReference type="EMBL" id="CAG6607938.1"/>
    </source>
</evidence>
<proteinExistence type="predicted"/>
<organism evidence="2">
    <name type="scientific">Cacopsylla melanoneura</name>
    <dbReference type="NCBI Taxonomy" id="428564"/>
    <lineage>
        <taxon>Eukaryota</taxon>
        <taxon>Metazoa</taxon>
        <taxon>Ecdysozoa</taxon>
        <taxon>Arthropoda</taxon>
        <taxon>Hexapoda</taxon>
        <taxon>Insecta</taxon>
        <taxon>Pterygota</taxon>
        <taxon>Neoptera</taxon>
        <taxon>Paraneoptera</taxon>
        <taxon>Hemiptera</taxon>
        <taxon>Sternorrhyncha</taxon>
        <taxon>Psylloidea</taxon>
        <taxon>Psyllidae</taxon>
        <taxon>Psyllinae</taxon>
        <taxon>Cacopsylla</taxon>
    </lineage>
</organism>
<evidence type="ECO:0000256" key="1">
    <source>
        <dbReference type="SAM" id="Phobius"/>
    </source>
</evidence>
<protein>
    <submittedName>
        <fullName evidence="2">Uncharacterized protein</fullName>
    </submittedName>
</protein>
<dbReference type="AlphaFoldDB" id="A0A8D8LK04"/>
<sequence length="111" mass="12863">MAERRFWEKKKGAAQQHLPFDLPVCLHFLCFYQKSYVCLLLSKASSNVGYIILNSHVILVYSVAILRYSVFSYLRTKIKNYFNVCVTAFLMAVELTGADCKSIQKKRHFSN</sequence>
<keyword evidence="1" id="KW-0812">Transmembrane</keyword>
<reference evidence="2" key="1">
    <citation type="submission" date="2021-05" db="EMBL/GenBank/DDBJ databases">
        <authorList>
            <person name="Alioto T."/>
            <person name="Alioto T."/>
            <person name="Gomez Garrido J."/>
        </authorList>
    </citation>
    <scope>NUCLEOTIDE SEQUENCE</scope>
</reference>
<accession>A0A8D8LK04</accession>
<feature type="transmembrane region" description="Helical" evidence="1">
    <location>
        <begin position="48"/>
        <end position="68"/>
    </location>
</feature>
<name>A0A8D8LK04_9HEMI</name>
<keyword evidence="1" id="KW-1133">Transmembrane helix</keyword>